<organism evidence="2 3">
    <name type="scientific">Romanomermis culicivorax</name>
    <name type="common">Nematode worm</name>
    <dbReference type="NCBI Taxonomy" id="13658"/>
    <lineage>
        <taxon>Eukaryota</taxon>
        <taxon>Metazoa</taxon>
        <taxon>Ecdysozoa</taxon>
        <taxon>Nematoda</taxon>
        <taxon>Enoplea</taxon>
        <taxon>Dorylaimia</taxon>
        <taxon>Mermithida</taxon>
        <taxon>Mermithoidea</taxon>
        <taxon>Mermithidae</taxon>
        <taxon>Romanomermis</taxon>
    </lineage>
</organism>
<accession>A0A915IBD3</accession>
<proteinExistence type="predicted"/>
<keyword evidence="2" id="KW-1185">Reference proteome</keyword>
<sequence>MDQGSSSPSNMGFLSCKKIRKFCRQANGSTFLVVNFSIKFKTPPLRTTGAGFGNELVIVYEILRSRLVPFRFLAPRVLVPLTLAPFLVPNVTPGIGLPPRFGHIPSVPLMLLVLFYMEIAFLSVDIFVIVGRKLTF</sequence>
<feature type="transmembrane region" description="Helical" evidence="1">
    <location>
        <begin position="108"/>
        <end position="130"/>
    </location>
</feature>
<feature type="transmembrane region" description="Helical" evidence="1">
    <location>
        <begin position="70"/>
        <end position="88"/>
    </location>
</feature>
<protein>
    <submittedName>
        <fullName evidence="3">Transmembrane protein</fullName>
    </submittedName>
</protein>
<dbReference type="WBParaSite" id="nRc.2.0.1.t11202-RA">
    <property type="protein sequence ID" value="nRc.2.0.1.t11202-RA"/>
    <property type="gene ID" value="nRc.2.0.1.g11202"/>
</dbReference>
<evidence type="ECO:0000256" key="1">
    <source>
        <dbReference type="SAM" id="Phobius"/>
    </source>
</evidence>
<dbReference type="AlphaFoldDB" id="A0A915IBD3"/>
<keyword evidence="1" id="KW-0472">Membrane</keyword>
<dbReference type="Proteomes" id="UP000887565">
    <property type="component" value="Unplaced"/>
</dbReference>
<evidence type="ECO:0000313" key="2">
    <source>
        <dbReference type="Proteomes" id="UP000887565"/>
    </source>
</evidence>
<keyword evidence="1" id="KW-0812">Transmembrane</keyword>
<keyword evidence="1" id="KW-1133">Transmembrane helix</keyword>
<reference evidence="3" key="1">
    <citation type="submission" date="2022-11" db="UniProtKB">
        <authorList>
            <consortium name="WormBaseParasite"/>
        </authorList>
    </citation>
    <scope>IDENTIFICATION</scope>
</reference>
<name>A0A915IBD3_ROMCU</name>
<evidence type="ECO:0000313" key="3">
    <source>
        <dbReference type="WBParaSite" id="nRc.2.0.1.t11202-RA"/>
    </source>
</evidence>